<dbReference type="EMBL" id="PYVG01000013">
    <property type="protein sequence ID" value="PTB89449.1"/>
    <property type="molecule type" value="Genomic_DNA"/>
</dbReference>
<dbReference type="InterPro" id="IPR017143">
    <property type="entry name" value="UCP037225"/>
</dbReference>
<protein>
    <submittedName>
        <fullName evidence="1">CPXCG motif-containing cysteine-rich protein</fullName>
    </submittedName>
</protein>
<dbReference type="PIRSF" id="PIRSF037225">
    <property type="entry name" value="UCP037225"/>
    <property type="match status" value="1"/>
</dbReference>
<proteinExistence type="predicted"/>
<accession>A0A2T4D6L8</accession>
<keyword evidence="4" id="KW-1185">Reference proteome</keyword>
<dbReference type="AlphaFoldDB" id="A0A2T4D6L8"/>
<dbReference type="EMBL" id="PIPR01000001">
    <property type="protein sequence ID" value="RUO40948.1"/>
    <property type="molecule type" value="Genomic_DNA"/>
</dbReference>
<reference evidence="4" key="2">
    <citation type="journal article" date="2018" name="Front. Microbiol.">
        <title>Genome-Based Analysis Reveals the Taxonomy and Diversity of the Family Idiomarinaceae.</title>
        <authorList>
            <person name="Liu Y."/>
            <person name="Lai Q."/>
            <person name="Shao Z."/>
        </authorList>
    </citation>
    <scope>NUCLEOTIDE SEQUENCE [LARGE SCALE GENOMIC DNA]</scope>
    <source>
        <strain evidence="4">KYW314</strain>
    </source>
</reference>
<evidence type="ECO:0000313" key="1">
    <source>
        <dbReference type="EMBL" id="PTB89449.1"/>
    </source>
</evidence>
<name>A0A2T4D6L8_9GAMM</name>
<dbReference type="Pfam" id="PF14255">
    <property type="entry name" value="Zn_ribbon_21"/>
    <property type="match status" value="1"/>
</dbReference>
<gene>
    <name evidence="1" type="ORF">C9928_03460</name>
    <name evidence="2" type="ORF">CWE22_01750</name>
</gene>
<dbReference type="RefSeq" id="WP_169929684.1">
    <property type="nucleotide sequence ID" value="NZ_JBLXDX010000002.1"/>
</dbReference>
<dbReference type="Proteomes" id="UP000241514">
    <property type="component" value="Unassembled WGS sequence"/>
</dbReference>
<dbReference type="Proteomes" id="UP000287766">
    <property type="component" value="Unassembled WGS sequence"/>
</dbReference>
<comment type="caution">
    <text evidence="1">The sequence shown here is derived from an EMBL/GenBank/DDBJ whole genome shotgun (WGS) entry which is preliminary data.</text>
</comment>
<evidence type="ECO:0000313" key="4">
    <source>
        <dbReference type="Proteomes" id="UP000287766"/>
    </source>
</evidence>
<reference evidence="2" key="1">
    <citation type="journal article" date="2011" name="Front. Microbiol.">
        <title>Genomic signatures of strain selection and enhancement in Bacillus atrophaeus var. globigii, a historical biowarfare simulant.</title>
        <authorList>
            <person name="Gibbons H.S."/>
            <person name="Broomall S.M."/>
            <person name="McNew L.A."/>
            <person name="Daligault H."/>
            <person name="Chapman C."/>
            <person name="Bruce D."/>
            <person name="Karavis M."/>
            <person name="Krepps M."/>
            <person name="McGregor P.A."/>
            <person name="Hong C."/>
            <person name="Park K.H."/>
            <person name="Akmal A."/>
            <person name="Feldman A."/>
            <person name="Lin J.S."/>
            <person name="Chang W.E."/>
            <person name="Higgs B.W."/>
            <person name="Demirev P."/>
            <person name="Lindquist J."/>
            <person name="Liem A."/>
            <person name="Fochler E."/>
            <person name="Read T.D."/>
            <person name="Tapia R."/>
            <person name="Johnson S."/>
            <person name="Bishop-Lilly K.A."/>
            <person name="Detter C."/>
            <person name="Han C."/>
            <person name="Sozhamannan S."/>
            <person name="Rosenzweig C.N."/>
            <person name="Skowronski E.W."/>
        </authorList>
    </citation>
    <scope>NUCLEOTIDE SEQUENCE [LARGE SCALE GENOMIC DNA]</scope>
    <source>
        <strain evidence="2">KYW314</strain>
    </source>
</reference>
<evidence type="ECO:0000313" key="3">
    <source>
        <dbReference type="Proteomes" id="UP000241514"/>
    </source>
</evidence>
<reference evidence="1 3" key="3">
    <citation type="submission" date="2018-03" db="EMBL/GenBank/DDBJ databases">
        <title>Cross-interface Injection: A General Nanoliter Liquid Handling Method Applied to Single Cells Genome Amplification Automated Nanoliter Liquid Handling Applied to Single Cell Multiple Displacement Amplification.</title>
        <authorList>
            <person name="Yun J."/>
            <person name="Xu P."/>
            <person name="Xu J."/>
            <person name="Dai X."/>
            <person name="Wang Y."/>
            <person name="Zheng X."/>
            <person name="Cao C."/>
            <person name="Yi Q."/>
            <person name="Zhu Y."/>
            <person name="Wang L."/>
            <person name="Dong Z."/>
            <person name="Huang Y."/>
            <person name="Huang L."/>
            <person name="Du W."/>
        </authorList>
    </citation>
    <scope>NUCLEOTIDE SEQUENCE [LARGE SCALE GENOMIC DNA]</scope>
    <source>
        <strain evidence="1 3">A9-4</strain>
    </source>
</reference>
<organism evidence="1 3">
    <name type="scientific">Pseudidiomarina aestuarii</name>
    <dbReference type="NCBI Taxonomy" id="624146"/>
    <lineage>
        <taxon>Bacteria</taxon>
        <taxon>Pseudomonadati</taxon>
        <taxon>Pseudomonadota</taxon>
        <taxon>Gammaproteobacteria</taxon>
        <taxon>Alteromonadales</taxon>
        <taxon>Idiomarinaceae</taxon>
        <taxon>Pseudidiomarina</taxon>
    </lineage>
</organism>
<sequence length="63" mass="7247">MNAEKLRDASVHCPMCGHAVHVMLDPSQGDQDYQDECRACGHDIHLHLEVDELHDQLRLRVEE</sequence>
<dbReference type="InterPro" id="IPR025990">
    <property type="entry name" value="zinc_ribbon_bacterial"/>
</dbReference>
<evidence type="ECO:0000313" key="2">
    <source>
        <dbReference type="EMBL" id="RUO40948.1"/>
    </source>
</evidence>